<gene>
    <name evidence="6" type="ORF">GA0070563_10997</name>
</gene>
<feature type="repeat" description="WD" evidence="3">
    <location>
        <begin position="1368"/>
        <end position="1401"/>
    </location>
</feature>
<dbReference type="InterPro" id="IPR036322">
    <property type="entry name" value="WD40_repeat_dom_sf"/>
</dbReference>
<dbReference type="Pfam" id="PF05729">
    <property type="entry name" value="NACHT"/>
    <property type="match status" value="1"/>
</dbReference>
<dbReference type="InterPro" id="IPR019775">
    <property type="entry name" value="WD40_repeat_CS"/>
</dbReference>
<dbReference type="SUPFAM" id="SSF50978">
    <property type="entry name" value="WD40 repeat-like"/>
    <property type="match status" value="2"/>
</dbReference>
<evidence type="ECO:0000256" key="1">
    <source>
        <dbReference type="ARBA" id="ARBA00022574"/>
    </source>
</evidence>
<feature type="repeat" description="WD" evidence="3">
    <location>
        <begin position="1284"/>
        <end position="1325"/>
    </location>
</feature>
<dbReference type="SUPFAM" id="SSF52540">
    <property type="entry name" value="P-loop containing nucleoside triphosphate hydrolases"/>
    <property type="match status" value="1"/>
</dbReference>
<feature type="repeat" description="WD" evidence="3">
    <location>
        <begin position="1200"/>
        <end position="1241"/>
    </location>
</feature>
<dbReference type="Pfam" id="PF00400">
    <property type="entry name" value="WD40"/>
    <property type="match status" value="13"/>
</dbReference>
<dbReference type="InterPro" id="IPR015943">
    <property type="entry name" value="WD40/YVTN_repeat-like_dom_sf"/>
</dbReference>
<dbReference type="PROSITE" id="PS50082">
    <property type="entry name" value="WD_REPEATS_2"/>
    <property type="match status" value="13"/>
</dbReference>
<accession>A0A1C4ZQ63</accession>
<feature type="domain" description="NACHT" evidence="4">
    <location>
        <begin position="608"/>
        <end position="726"/>
    </location>
</feature>
<dbReference type="CDD" id="cd00200">
    <property type="entry name" value="WD40"/>
    <property type="match status" value="2"/>
</dbReference>
<sequence>MARPELTKIIAARIRRLRDERGWSARQLAEQCEQLGTSSLSRSAIAKIEAGLRGIDVEELHLLATALGVTFDQLTADTAVTVLHLSHLRFAPGQAFGAPVPAGAHEEVLAALCADLDLLARSLPGARPDLVVVSGDLAVTGRPREFDLVKSFLEGLAEHLGIGFGRIAVVPGERDVNEAAARAYLAQCEADDVAPVKPYWHNWRHFATLFDAWPEDRQQARMQKEHPWSLFELPDLRVVVAGLNSTIDAEPAAGAGPRPGRIGAEQARHVAESLATYEERGWLRIGVVHHDPHGRSEPAHERLADAELLDGALGHRLNLLLHGNGDEKAPAGGQLAGGLPTYGLGPLPSPEAASRYQLLRLTEDGLVRLSRRFDREQARWRGETADVVERPRWSPPTPVVWRAAENTFPVSSAHRVVARSGDGWRPAGSDWDQLDSRRLLLDQIADVCVARHPGAVVHRIKGAFPYLRVTYADGGRARQLRIGACVRTVDEHDVDTFLEQVHGADPDVESELVYQGEEPARALRDYARRRKVRLRSFRQFQGLLDLTGYLRTQSEALLADPRYPAQGYVPQRFVDKTHAAARPRVDDDETREDLVGELLELVGGDEGRFVLLLGDFGRGKTFALRELTRRIGTELPHVLPVLIDLRASDKANTLEGHVAAHLANHGHDKIDLPAFRYMLDHGRIVLIFDGFDELVARATYARAADHLGTLLAAARGQAKIIVASRTQHFAAHSQVATAMEARIGSLPQRRVLSLSHLSATQIRALLVQRFGGQVEEVDRRLDLLASIPGLMPLATNPRMLGFIADLPTDRLRAVSAASGTISPARLYEEIIDAWLGYEGDRTQDIRGVPVGLAAGDLFAAVTALALRLWERGEALMRVEEIQDLAGTLTDLAGRHLSAEQITHAIGAGSLLIRTDDGVFSFIHESVTEWLVARHLADDLSATGREHTGRLHAHPLSQLTIDFLCDLAEPSVCRRWAQGVLDDPDATPAARTNAGRIIARFSTSPGLNLRSALLSGLHLTERSWPAADLTDADLTGARLADMVLAGATLRGARLAGVAIEDSDLSGADLRGADLSGARIVGSSLARADLTGADLTDARILTTDLSDAVLTDVRWRRAAVVSATAAPAALDGLRRRGAVVLPGSPLTTAVRPVALGVLFGFEEGRLPRPVGYDAEGALLAIGCEDGSVLICDARDNRPLRTLTGHEWRTYSVNFSPTEPLLATGAQDGLVRLWDATTGECRHVLSGHREWVWPLLFDSSGTLLATGDKDGVVRVWEVATGRLRWELPGHRAPVWTGTFNPDGSTLATGDDGGVVRLWDLRTGLLRQRAEAEDKLTYWLRHDPGGTFLAGGAEDGVLRLWDPRTGRLLHRLTGHEGPIYTFDFHPSGRHLVSADVTGSVRRWDLPESGHPPVGREVGRHSGAVYRVAFSPRGTMFATGDSDGWVRIWDDATCEVRHELDRHYASVWPITFRPDGDRLISSSNDFTTKVWNTGSGESAAVLRGHGRQMRAVAFNRDGSLLATSSNDGLVRLWDPVAGECRQVLESNRMDRLVSVAFGAEPHLLATASNDGRVYLWDAEAGAEGRQLEVSSDAVWAMVFDPAGDRIAIANDDHTVQLLIRTTGRTIGWLRGFRGRVRALAYSPDGATLATGCDDELVRLHDPGSDEARVLPKTHSGRIVSLAYRPDGRMLASASADGTAVLWDPHGQAVLRVLQPGRRKLWTVAFHPDGRLLATAGDDGVIDLWDTRTGQRVQELTGHTRRIWSVAFSPDGGLLASGSTDGTVRLWQPASDGTAAHRCTLLGLTERSWVAFTPNGRHKSAGEVSADFWHVAGMCRFDVGELDPYLDNVGRIPAGVPLRD</sequence>
<feature type="repeat" description="WD" evidence="3">
    <location>
        <begin position="1708"/>
        <end position="1749"/>
    </location>
</feature>
<keyword evidence="2" id="KW-0677">Repeat</keyword>
<dbReference type="SUPFAM" id="SSF50998">
    <property type="entry name" value="Quinoprotein alcohol dehydrogenase-like"/>
    <property type="match status" value="1"/>
</dbReference>
<dbReference type="GO" id="GO:0003677">
    <property type="term" value="F:DNA binding"/>
    <property type="evidence" value="ECO:0007669"/>
    <property type="project" value="InterPro"/>
</dbReference>
<feature type="repeat" description="WD" evidence="3">
    <location>
        <begin position="1624"/>
        <end position="1656"/>
    </location>
</feature>
<feature type="repeat" description="WD" evidence="3">
    <location>
        <begin position="1497"/>
        <end position="1529"/>
    </location>
</feature>
<dbReference type="InterPro" id="IPR054571">
    <property type="entry name" value="NA-iREase3_dom"/>
</dbReference>
<reference evidence="7" key="1">
    <citation type="submission" date="2016-06" db="EMBL/GenBank/DDBJ databases">
        <authorList>
            <person name="Varghese N."/>
            <person name="Submissions Spin"/>
        </authorList>
    </citation>
    <scope>NUCLEOTIDE SEQUENCE [LARGE SCALE GENOMIC DNA]</scope>
    <source>
        <strain evidence="7">DSM 43168</strain>
    </source>
</reference>
<dbReference type="PROSITE" id="PS50943">
    <property type="entry name" value="HTH_CROC1"/>
    <property type="match status" value="1"/>
</dbReference>
<evidence type="ECO:0000313" key="6">
    <source>
        <dbReference type="EMBL" id="SCF35022.1"/>
    </source>
</evidence>
<protein>
    <submittedName>
        <fullName evidence="6">WD40 repeat</fullName>
    </submittedName>
</protein>
<dbReference type="Gene3D" id="2.160.20.80">
    <property type="entry name" value="E3 ubiquitin-protein ligase SopA"/>
    <property type="match status" value="1"/>
</dbReference>
<dbReference type="EMBL" id="FMCT01000009">
    <property type="protein sequence ID" value="SCF35022.1"/>
    <property type="molecule type" value="Genomic_DNA"/>
</dbReference>
<dbReference type="InterPro" id="IPR001680">
    <property type="entry name" value="WD40_rpt"/>
</dbReference>
<dbReference type="Pfam" id="PF22739">
    <property type="entry name" value="NA-iREase3"/>
    <property type="match status" value="1"/>
</dbReference>
<dbReference type="SUPFAM" id="SSF56300">
    <property type="entry name" value="Metallo-dependent phosphatases"/>
    <property type="match status" value="1"/>
</dbReference>
<dbReference type="SMART" id="SM00320">
    <property type="entry name" value="WD40"/>
    <property type="match status" value="14"/>
</dbReference>
<dbReference type="InterPro" id="IPR011047">
    <property type="entry name" value="Quinoprotein_ADH-like_sf"/>
</dbReference>
<dbReference type="PROSITE" id="PS00678">
    <property type="entry name" value="WD_REPEATS_1"/>
    <property type="match status" value="2"/>
</dbReference>
<evidence type="ECO:0000256" key="3">
    <source>
        <dbReference type="PROSITE-ProRule" id="PRU00221"/>
    </source>
</evidence>
<dbReference type="SUPFAM" id="SSF47413">
    <property type="entry name" value="lambda repressor-like DNA-binding domains"/>
    <property type="match status" value="1"/>
</dbReference>
<evidence type="ECO:0000259" key="4">
    <source>
        <dbReference type="PROSITE" id="PS50837"/>
    </source>
</evidence>
<feature type="repeat" description="WD" evidence="3">
    <location>
        <begin position="1339"/>
        <end position="1367"/>
    </location>
</feature>
<organism evidence="6 7">
    <name type="scientific">Micromonospora carbonacea</name>
    <dbReference type="NCBI Taxonomy" id="47853"/>
    <lineage>
        <taxon>Bacteria</taxon>
        <taxon>Bacillati</taxon>
        <taxon>Actinomycetota</taxon>
        <taxon>Actinomycetes</taxon>
        <taxon>Micromonosporales</taxon>
        <taxon>Micromonosporaceae</taxon>
        <taxon>Micromonospora</taxon>
    </lineage>
</organism>
<dbReference type="Pfam" id="PF01381">
    <property type="entry name" value="HTH_3"/>
    <property type="match status" value="1"/>
</dbReference>
<dbReference type="SMART" id="SM00530">
    <property type="entry name" value="HTH_XRE"/>
    <property type="match status" value="1"/>
</dbReference>
<dbReference type="PROSITE" id="PS50294">
    <property type="entry name" value="WD_REPEATS_REGION"/>
    <property type="match status" value="11"/>
</dbReference>
<feature type="repeat" description="WD" evidence="3">
    <location>
        <begin position="1750"/>
        <end position="1782"/>
    </location>
</feature>
<dbReference type="PRINTS" id="PR00320">
    <property type="entry name" value="GPROTEINBRPT"/>
</dbReference>
<dbReference type="RefSeq" id="WP_074476117.1">
    <property type="nucleotide sequence ID" value="NZ_FMCT01000009.1"/>
</dbReference>
<dbReference type="Gene3D" id="1.10.260.40">
    <property type="entry name" value="lambda repressor-like DNA-binding domains"/>
    <property type="match status" value="1"/>
</dbReference>
<keyword evidence="1 3" id="KW-0853">WD repeat</keyword>
<dbReference type="Gene3D" id="3.40.50.300">
    <property type="entry name" value="P-loop containing nucleotide triphosphate hydrolases"/>
    <property type="match status" value="1"/>
</dbReference>
<evidence type="ECO:0000313" key="7">
    <source>
        <dbReference type="Proteomes" id="UP000183585"/>
    </source>
</evidence>
<dbReference type="InterPro" id="IPR007111">
    <property type="entry name" value="NACHT_NTPase"/>
</dbReference>
<dbReference type="InterPro" id="IPR029052">
    <property type="entry name" value="Metallo-depent_PP-like"/>
</dbReference>
<dbReference type="CDD" id="cd00093">
    <property type="entry name" value="HTH_XRE"/>
    <property type="match status" value="1"/>
</dbReference>
<dbReference type="Proteomes" id="UP000183585">
    <property type="component" value="Unassembled WGS sequence"/>
</dbReference>
<feature type="repeat" description="WD" evidence="3">
    <location>
        <begin position="1242"/>
        <end position="1283"/>
    </location>
</feature>
<dbReference type="Gene3D" id="3.60.21.10">
    <property type="match status" value="1"/>
</dbReference>
<dbReference type="PANTHER" id="PTHR19848">
    <property type="entry name" value="WD40 REPEAT PROTEIN"/>
    <property type="match status" value="1"/>
</dbReference>
<dbReference type="SUPFAM" id="SSF141571">
    <property type="entry name" value="Pentapeptide repeat-like"/>
    <property type="match status" value="1"/>
</dbReference>
<evidence type="ECO:0000256" key="2">
    <source>
        <dbReference type="ARBA" id="ARBA00022737"/>
    </source>
</evidence>
<feature type="domain" description="HTH cro/C1-type" evidence="5">
    <location>
        <begin position="14"/>
        <end position="74"/>
    </location>
</feature>
<dbReference type="Pfam" id="PF00805">
    <property type="entry name" value="Pentapeptide"/>
    <property type="match status" value="2"/>
</dbReference>
<dbReference type="InterPro" id="IPR020472">
    <property type="entry name" value="WD40_PAC1"/>
</dbReference>
<dbReference type="PROSITE" id="PS50837">
    <property type="entry name" value="NACHT"/>
    <property type="match status" value="1"/>
</dbReference>
<dbReference type="PANTHER" id="PTHR19848:SF8">
    <property type="entry name" value="F-BOX AND WD REPEAT DOMAIN CONTAINING 7"/>
    <property type="match status" value="1"/>
</dbReference>
<dbReference type="InterPro" id="IPR001387">
    <property type="entry name" value="Cro/C1-type_HTH"/>
</dbReference>
<keyword evidence="7" id="KW-1185">Reference proteome</keyword>
<feature type="repeat" description="WD" evidence="3">
    <location>
        <begin position="1540"/>
        <end position="1581"/>
    </location>
</feature>
<dbReference type="InterPro" id="IPR027417">
    <property type="entry name" value="P-loop_NTPase"/>
</dbReference>
<evidence type="ECO:0000259" key="5">
    <source>
        <dbReference type="PROSITE" id="PS50943"/>
    </source>
</evidence>
<feature type="repeat" description="WD" evidence="3">
    <location>
        <begin position="1455"/>
        <end position="1496"/>
    </location>
</feature>
<feature type="repeat" description="WD" evidence="3">
    <location>
        <begin position="1666"/>
        <end position="1698"/>
    </location>
</feature>
<dbReference type="InterPro" id="IPR001646">
    <property type="entry name" value="5peptide_repeat"/>
</dbReference>
<proteinExistence type="predicted"/>
<dbReference type="Gene3D" id="2.130.10.10">
    <property type="entry name" value="YVTN repeat-like/Quinoprotein amine dehydrogenase"/>
    <property type="match status" value="5"/>
</dbReference>
<feature type="repeat" description="WD" evidence="3">
    <location>
        <begin position="1413"/>
        <end position="1445"/>
    </location>
</feature>
<name>A0A1C4ZQ63_9ACTN</name>
<dbReference type="InterPro" id="IPR010982">
    <property type="entry name" value="Lambda_DNA-bd_dom_sf"/>
</dbReference>